<evidence type="ECO:0000256" key="1">
    <source>
        <dbReference type="SAM" id="MobiDB-lite"/>
    </source>
</evidence>
<feature type="region of interest" description="Disordered" evidence="1">
    <location>
        <begin position="31"/>
        <end position="85"/>
    </location>
</feature>
<sequence>MPATSSADCFVLITQLMLATLVMLVQCGSEKKDPSVERGSAAGDQPASGTGALPVAPPAEREKKKEWKRRSKIRPTQEQRGVLLY</sequence>
<dbReference type="AlphaFoldDB" id="A0A016V4F5"/>
<feature type="signal peptide" evidence="2">
    <location>
        <begin position="1"/>
        <end position="27"/>
    </location>
</feature>
<protein>
    <recommendedName>
        <fullName evidence="5">Secreted protein</fullName>
    </recommendedName>
</protein>
<name>A0A016V4F5_9BILA</name>
<reference evidence="4" key="1">
    <citation type="journal article" date="2015" name="Nat. Genet.">
        <title>The genome and transcriptome of the zoonotic hookworm Ancylostoma ceylanicum identify infection-specific gene families.</title>
        <authorList>
            <person name="Schwarz E.M."/>
            <person name="Hu Y."/>
            <person name="Antoshechkin I."/>
            <person name="Miller M.M."/>
            <person name="Sternberg P.W."/>
            <person name="Aroian R.V."/>
        </authorList>
    </citation>
    <scope>NUCLEOTIDE SEQUENCE</scope>
    <source>
        <strain evidence="4">HY135</strain>
    </source>
</reference>
<proteinExistence type="predicted"/>
<comment type="caution">
    <text evidence="3">The sequence shown here is derived from an EMBL/GenBank/DDBJ whole genome shotgun (WGS) entry which is preliminary data.</text>
</comment>
<feature type="chain" id="PRO_5001488914" description="Secreted protein" evidence="2">
    <location>
        <begin position="28"/>
        <end position="85"/>
    </location>
</feature>
<keyword evidence="4" id="KW-1185">Reference proteome</keyword>
<evidence type="ECO:0000256" key="2">
    <source>
        <dbReference type="SAM" id="SignalP"/>
    </source>
</evidence>
<dbReference type="EMBL" id="JARK01001353">
    <property type="protein sequence ID" value="EYC22529.1"/>
    <property type="molecule type" value="Genomic_DNA"/>
</dbReference>
<organism evidence="3 4">
    <name type="scientific">Ancylostoma ceylanicum</name>
    <dbReference type="NCBI Taxonomy" id="53326"/>
    <lineage>
        <taxon>Eukaryota</taxon>
        <taxon>Metazoa</taxon>
        <taxon>Ecdysozoa</taxon>
        <taxon>Nematoda</taxon>
        <taxon>Chromadorea</taxon>
        <taxon>Rhabditida</taxon>
        <taxon>Rhabditina</taxon>
        <taxon>Rhabditomorpha</taxon>
        <taxon>Strongyloidea</taxon>
        <taxon>Ancylostomatidae</taxon>
        <taxon>Ancylostomatinae</taxon>
        <taxon>Ancylostoma</taxon>
    </lineage>
</organism>
<evidence type="ECO:0000313" key="4">
    <source>
        <dbReference type="Proteomes" id="UP000024635"/>
    </source>
</evidence>
<keyword evidence="2" id="KW-0732">Signal</keyword>
<evidence type="ECO:0000313" key="3">
    <source>
        <dbReference type="EMBL" id="EYC22529.1"/>
    </source>
</evidence>
<accession>A0A016V4F5</accession>
<dbReference type="Proteomes" id="UP000024635">
    <property type="component" value="Unassembled WGS sequence"/>
</dbReference>
<evidence type="ECO:0008006" key="5">
    <source>
        <dbReference type="Google" id="ProtNLM"/>
    </source>
</evidence>
<gene>
    <name evidence="3" type="primary">Acey_s0017.g3405</name>
    <name evidence="3" type="ORF">Y032_0017g3405</name>
</gene>